<dbReference type="InterPro" id="IPR019035">
    <property type="entry name" value="Mediator_Med12"/>
</dbReference>
<keyword evidence="4" id="KW-0804">Transcription</keyword>
<organism evidence="7 8">
    <name type="scientific">Stylosanthes scabra</name>
    <dbReference type="NCBI Taxonomy" id="79078"/>
    <lineage>
        <taxon>Eukaryota</taxon>
        <taxon>Viridiplantae</taxon>
        <taxon>Streptophyta</taxon>
        <taxon>Embryophyta</taxon>
        <taxon>Tracheophyta</taxon>
        <taxon>Spermatophyta</taxon>
        <taxon>Magnoliopsida</taxon>
        <taxon>eudicotyledons</taxon>
        <taxon>Gunneridae</taxon>
        <taxon>Pentapetalae</taxon>
        <taxon>rosids</taxon>
        <taxon>fabids</taxon>
        <taxon>Fabales</taxon>
        <taxon>Fabaceae</taxon>
        <taxon>Papilionoideae</taxon>
        <taxon>50 kb inversion clade</taxon>
        <taxon>dalbergioids sensu lato</taxon>
        <taxon>Dalbergieae</taxon>
        <taxon>Pterocarpus clade</taxon>
        <taxon>Stylosanthes</taxon>
    </lineage>
</organism>
<comment type="subcellular location">
    <subcellularLocation>
        <location evidence="1">Nucleus</location>
    </subcellularLocation>
</comment>
<protein>
    <submittedName>
        <fullName evidence="7">Mediator of RNA polymerase II transcription subunit 12</fullName>
    </submittedName>
</protein>
<sequence>MQRQPPPINPYELKCDKEPLNSRLGPPDYFLQTPNCAEETLTREYLQSGYRDTVEGLEEAREILLSQIQNFNKIVVLNCKEAVRKRLRAINESRAQKRKARQVYGVPLLGPHLGKAGVFPEQRSCGEDFRTKWIEGLSQPHKRLRLLADVVPHYRRKSILEVLIRNNVPLLRATWFIKVSYLNLVRPGSANTSSGTADKVQSSCSELWTNDVIAYLQTLVDEFFSKNTSNAAPHSHERSPQMSYTGSVQHKNDQLSYVSDREEPSLHFRWWYIVRLLQWHHAEGLLLPSPVIDWVLLQLQEKDILEIWQLLLPIVYGFLEIVVLSQTYVLTLAGVALRFIHDPVPGRSDLVDNSRRAYTASALIEMLRYLILAVPETFVSLDCFPLSSSLVSETINYGNFALKATEAAGRINNGSEDVMCIFRSKGLDACYQTMAFNCVISCVQKHADDLTKAASAGYPGQYLAKAAQSLDKSLILGDLHESYKLLFEDLFVEMCVMVGLQKSALA</sequence>
<comment type="caution">
    <text evidence="7">The sequence shown here is derived from an EMBL/GenBank/DDBJ whole genome shotgun (WGS) entry which is preliminary data.</text>
</comment>
<keyword evidence="8" id="KW-1185">Reference proteome</keyword>
<keyword evidence="3" id="KW-0805">Transcription regulation</keyword>
<evidence type="ECO:0000313" key="7">
    <source>
        <dbReference type="EMBL" id="MED6168091.1"/>
    </source>
</evidence>
<dbReference type="EMBL" id="JASCZI010151054">
    <property type="protein sequence ID" value="MED6168091.1"/>
    <property type="molecule type" value="Genomic_DNA"/>
</dbReference>
<feature type="domain" description="Mediator complex subunit Med12" evidence="6">
    <location>
        <begin position="117"/>
        <end position="178"/>
    </location>
</feature>
<evidence type="ECO:0000256" key="5">
    <source>
        <dbReference type="ARBA" id="ARBA00023242"/>
    </source>
</evidence>
<evidence type="ECO:0000256" key="1">
    <source>
        <dbReference type="ARBA" id="ARBA00004123"/>
    </source>
</evidence>
<comment type="similarity">
    <text evidence="2">Belongs to the Mediator complex subunit 12 family.</text>
</comment>
<keyword evidence="5" id="KW-0539">Nucleus</keyword>
<dbReference type="Pfam" id="PF09497">
    <property type="entry name" value="Med12"/>
    <property type="match status" value="1"/>
</dbReference>
<evidence type="ECO:0000256" key="2">
    <source>
        <dbReference type="ARBA" id="ARBA00010289"/>
    </source>
</evidence>
<dbReference type="PANTHER" id="PTHR46567">
    <property type="entry name" value="MEDIATOR OF RNA POLYMERASE II TRANSCRIPTION SUBUNIT 12"/>
    <property type="match status" value="1"/>
</dbReference>
<evidence type="ECO:0000313" key="8">
    <source>
        <dbReference type="Proteomes" id="UP001341840"/>
    </source>
</evidence>
<proteinExistence type="inferred from homology"/>
<reference evidence="7 8" key="1">
    <citation type="journal article" date="2023" name="Plants (Basel)">
        <title>Bridging the Gap: Combining Genomics and Transcriptomics Approaches to Understand Stylosanthes scabra, an Orphan Legume from the Brazilian Caatinga.</title>
        <authorList>
            <person name="Ferreira-Neto J.R.C."/>
            <person name="da Silva M.D."/>
            <person name="Binneck E."/>
            <person name="de Melo N.F."/>
            <person name="da Silva R.H."/>
            <person name="de Melo A.L.T.M."/>
            <person name="Pandolfi V."/>
            <person name="Bustamante F.O."/>
            <person name="Brasileiro-Vidal A.C."/>
            <person name="Benko-Iseppon A.M."/>
        </authorList>
    </citation>
    <scope>NUCLEOTIDE SEQUENCE [LARGE SCALE GENOMIC DNA]</scope>
    <source>
        <tissue evidence="7">Leaves</tissue>
    </source>
</reference>
<name>A0ABU6V386_9FABA</name>
<dbReference type="PANTHER" id="PTHR46567:SF2">
    <property type="entry name" value="RNA POLYMERASE II TRANSCRIPTION MEDIATORS PROTEIN"/>
    <property type="match status" value="1"/>
</dbReference>
<gene>
    <name evidence="7" type="primary">MED12</name>
    <name evidence="7" type="ORF">PIB30_008746</name>
</gene>
<dbReference type="Proteomes" id="UP001341840">
    <property type="component" value="Unassembled WGS sequence"/>
</dbReference>
<accession>A0ABU6V386</accession>
<evidence type="ECO:0000256" key="3">
    <source>
        <dbReference type="ARBA" id="ARBA00023015"/>
    </source>
</evidence>
<evidence type="ECO:0000259" key="6">
    <source>
        <dbReference type="SMART" id="SM01281"/>
    </source>
</evidence>
<dbReference type="SMART" id="SM01281">
    <property type="entry name" value="Med12"/>
    <property type="match status" value="1"/>
</dbReference>
<evidence type="ECO:0000256" key="4">
    <source>
        <dbReference type="ARBA" id="ARBA00023163"/>
    </source>
</evidence>